<sequence length="28" mass="3387">MYILRYKASKCAHTLDKMTKMQLSKIKR</sequence>
<reference evidence="1" key="1">
    <citation type="submission" date="2014-11" db="EMBL/GenBank/DDBJ databases">
        <authorList>
            <person name="Amaro Gonzalez C."/>
        </authorList>
    </citation>
    <scope>NUCLEOTIDE SEQUENCE</scope>
</reference>
<accession>A0A0E9UWZ6</accession>
<organism evidence="1">
    <name type="scientific">Anguilla anguilla</name>
    <name type="common">European freshwater eel</name>
    <name type="synonym">Muraena anguilla</name>
    <dbReference type="NCBI Taxonomy" id="7936"/>
    <lineage>
        <taxon>Eukaryota</taxon>
        <taxon>Metazoa</taxon>
        <taxon>Chordata</taxon>
        <taxon>Craniata</taxon>
        <taxon>Vertebrata</taxon>
        <taxon>Euteleostomi</taxon>
        <taxon>Actinopterygii</taxon>
        <taxon>Neopterygii</taxon>
        <taxon>Teleostei</taxon>
        <taxon>Anguilliformes</taxon>
        <taxon>Anguillidae</taxon>
        <taxon>Anguilla</taxon>
    </lineage>
</organism>
<protein>
    <submittedName>
        <fullName evidence="1">Uncharacterized protein</fullName>
    </submittedName>
</protein>
<reference evidence="1" key="2">
    <citation type="journal article" date="2015" name="Fish Shellfish Immunol.">
        <title>Early steps in the European eel (Anguilla anguilla)-Vibrio vulnificus interaction in the gills: Role of the RtxA13 toxin.</title>
        <authorList>
            <person name="Callol A."/>
            <person name="Pajuelo D."/>
            <person name="Ebbesson L."/>
            <person name="Teles M."/>
            <person name="MacKenzie S."/>
            <person name="Amaro C."/>
        </authorList>
    </citation>
    <scope>NUCLEOTIDE SEQUENCE</scope>
</reference>
<proteinExistence type="predicted"/>
<evidence type="ECO:0000313" key="1">
    <source>
        <dbReference type="EMBL" id="JAH70394.1"/>
    </source>
</evidence>
<dbReference type="EMBL" id="GBXM01038183">
    <property type="protein sequence ID" value="JAH70394.1"/>
    <property type="molecule type" value="Transcribed_RNA"/>
</dbReference>
<dbReference type="AlphaFoldDB" id="A0A0E9UWZ6"/>
<name>A0A0E9UWZ6_ANGAN</name>